<sequence>MPLLRSLVLQAARIVLALFLAFPIVFMLVSSLKPDQQIFSDLDSIKAFLPVGHLSLDNYTGVFDRVPAARFLITSIGISAVTVVLGIFVNSLAAFALSRMRRRGKKVVLAAIIATLIVPFETFALPLVWWVNQLPWLQVNGFHLALTEGWLDTYRVQVLPFVANAFSVFLFHQYFQSIPKELDEAAIIDEAGWFGIYRRIVMPLSSPAIATAAILTCLPAWNSYLWPLMVVQSENLRPVMVGIQYFFQLNPSWGQIMAYASMITVPVLTLFVAFQRAFVNSIASSGVKADRRGARLPRRPSHSLLCPHAVLQRTLRKASCAYAAHRSPPARRTPATAPQLDQRSQRAGLPRRPVPRVLPVQPVRSAAREHALGSLPQPGSDHLGRASDRARPHPRW</sequence>
<feature type="transmembrane region" description="Helical" evidence="7">
    <location>
        <begin position="107"/>
        <end position="131"/>
    </location>
</feature>
<dbReference type="InterPro" id="IPR035906">
    <property type="entry name" value="MetI-like_sf"/>
</dbReference>
<organism evidence="10 11">
    <name type="scientific">Streptomyces griseoaurantiacus</name>
    <dbReference type="NCBI Taxonomy" id="68213"/>
    <lineage>
        <taxon>Bacteria</taxon>
        <taxon>Bacillati</taxon>
        <taxon>Actinomycetota</taxon>
        <taxon>Actinomycetes</taxon>
        <taxon>Kitasatosporales</taxon>
        <taxon>Streptomycetaceae</taxon>
        <taxon>Streptomyces</taxon>
        <taxon>Streptomyces aurantiacus group</taxon>
    </lineage>
</organism>
<keyword evidence="2 7" id="KW-0813">Transport</keyword>
<evidence type="ECO:0000256" key="2">
    <source>
        <dbReference type="ARBA" id="ARBA00022448"/>
    </source>
</evidence>
<evidence type="ECO:0000313" key="10">
    <source>
        <dbReference type="EMBL" id="SDF69426.1"/>
    </source>
</evidence>
<evidence type="ECO:0000256" key="3">
    <source>
        <dbReference type="ARBA" id="ARBA00022475"/>
    </source>
</evidence>
<evidence type="ECO:0000256" key="5">
    <source>
        <dbReference type="ARBA" id="ARBA00022989"/>
    </source>
</evidence>
<evidence type="ECO:0000256" key="7">
    <source>
        <dbReference type="RuleBase" id="RU363032"/>
    </source>
</evidence>
<feature type="transmembrane region" description="Helical" evidence="7">
    <location>
        <begin position="200"/>
        <end position="221"/>
    </location>
</feature>
<evidence type="ECO:0000256" key="1">
    <source>
        <dbReference type="ARBA" id="ARBA00004651"/>
    </source>
</evidence>
<feature type="region of interest" description="Disordered" evidence="8">
    <location>
        <begin position="323"/>
        <end position="396"/>
    </location>
</feature>
<keyword evidence="10" id="KW-0762">Sugar transport</keyword>
<evidence type="ECO:0000259" key="9">
    <source>
        <dbReference type="PROSITE" id="PS50928"/>
    </source>
</evidence>
<name>A0A1G7N652_9ACTN</name>
<accession>A0A1G7N652</accession>
<protein>
    <submittedName>
        <fullName evidence="10">Multiple sugar transport system permease protein</fullName>
    </submittedName>
</protein>
<evidence type="ECO:0000256" key="4">
    <source>
        <dbReference type="ARBA" id="ARBA00022692"/>
    </source>
</evidence>
<keyword evidence="3" id="KW-1003">Cell membrane</keyword>
<comment type="similarity">
    <text evidence="7">Belongs to the binding-protein-dependent transport system permease family.</text>
</comment>
<feature type="compositionally biased region" description="Basic and acidic residues" evidence="8">
    <location>
        <begin position="382"/>
        <end position="396"/>
    </location>
</feature>
<feature type="compositionally biased region" description="Low complexity" evidence="8">
    <location>
        <begin position="323"/>
        <end position="338"/>
    </location>
</feature>
<dbReference type="Proteomes" id="UP000198614">
    <property type="component" value="Unassembled WGS sequence"/>
</dbReference>
<dbReference type="Gene3D" id="1.10.3720.10">
    <property type="entry name" value="MetI-like"/>
    <property type="match status" value="1"/>
</dbReference>
<feature type="transmembrane region" description="Helical" evidence="7">
    <location>
        <begin position="71"/>
        <end position="95"/>
    </location>
</feature>
<dbReference type="PROSITE" id="PS50928">
    <property type="entry name" value="ABC_TM1"/>
    <property type="match status" value="1"/>
</dbReference>
<keyword evidence="5 7" id="KW-1133">Transmembrane helix</keyword>
<proteinExistence type="inferred from homology"/>
<reference evidence="10 11" key="1">
    <citation type="submission" date="2016-10" db="EMBL/GenBank/DDBJ databases">
        <authorList>
            <person name="de Groot N.N."/>
        </authorList>
    </citation>
    <scope>NUCLEOTIDE SEQUENCE [LARGE SCALE GENOMIC DNA]</scope>
    <source>
        <strain evidence="10 11">CGMCC 4.1859</strain>
    </source>
</reference>
<gene>
    <name evidence="10" type="ORF">SAMN05216260_11041</name>
</gene>
<dbReference type="Pfam" id="PF00528">
    <property type="entry name" value="BPD_transp_1"/>
    <property type="match status" value="1"/>
</dbReference>
<comment type="subcellular location">
    <subcellularLocation>
        <location evidence="1 7">Cell membrane</location>
        <topology evidence="1 7">Multi-pass membrane protein</topology>
    </subcellularLocation>
</comment>
<evidence type="ECO:0000256" key="6">
    <source>
        <dbReference type="ARBA" id="ARBA00023136"/>
    </source>
</evidence>
<feature type="compositionally biased region" description="Low complexity" evidence="8">
    <location>
        <begin position="355"/>
        <end position="364"/>
    </location>
</feature>
<dbReference type="SUPFAM" id="SSF161098">
    <property type="entry name" value="MetI-like"/>
    <property type="match status" value="1"/>
</dbReference>
<dbReference type="InterPro" id="IPR000515">
    <property type="entry name" value="MetI-like"/>
</dbReference>
<keyword evidence="6 7" id="KW-0472">Membrane</keyword>
<dbReference type="GO" id="GO:0055085">
    <property type="term" value="P:transmembrane transport"/>
    <property type="evidence" value="ECO:0007669"/>
    <property type="project" value="InterPro"/>
</dbReference>
<dbReference type="PANTHER" id="PTHR43744">
    <property type="entry name" value="ABC TRANSPORTER PERMEASE PROTEIN MG189-RELATED-RELATED"/>
    <property type="match status" value="1"/>
</dbReference>
<evidence type="ECO:0000256" key="8">
    <source>
        <dbReference type="SAM" id="MobiDB-lite"/>
    </source>
</evidence>
<feature type="transmembrane region" description="Helical" evidence="7">
    <location>
        <begin position="154"/>
        <end position="171"/>
    </location>
</feature>
<feature type="transmembrane region" description="Helical" evidence="7">
    <location>
        <begin position="12"/>
        <end position="32"/>
    </location>
</feature>
<dbReference type="GO" id="GO:0005886">
    <property type="term" value="C:plasma membrane"/>
    <property type="evidence" value="ECO:0007669"/>
    <property type="project" value="UniProtKB-SubCell"/>
</dbReference>
<dbReference type="CDD" id="cd06261">
    <property type="entry name" value="TM_PBP2"/>
    <property type="match status" value="1"/>
</dbReference>
<dbReference type="EMBL" id="FNAX01000010">
    <property type="protein sequence ID" value="SDF69426.1"/>
    <property type="molecule type" value="Genomic_DNA"/>
</dbReference>
<evidence type="ECO:0000313" key="11">
    <source>
        <dbReference type="Proteomes" id="UP000198614"/>
    </source>
</evidence>
<dbReference type="PANTHER" id="PTHR43744:SF8">
    <property type="entry name" value="SN-GLYCEROL-3-PHOSPHATE TRANSPORT SYSTEM PERMEASE PROTEIN UGPE"/>
    <property type="match status" value="1"/>
</dbReference>
<dbReference type="AlphaFoldDB" id="A0A1G7N652"/>
<keyword evidence="4 7" id="KW-0812">Transmembrane</keyword>
<feature type="transmembrane region" description="Helical" evidence="7">
    <location>
        <begin position="256"/>
        <end position="274"/>
    </location>
</feature>
<feature type="domain" description="ABC transmembrane type-1" evidence="9">
    <location>
        <begin position="72"/>
        <end position="274"/>
    </location>
</feature>